<sequence>MATPLLKPKLMMQRRSTLNFGYWLVIGLIGWMMLSLVTGLRDVLTNLPLYETIPLTLLIVFVTGVTLKILRDEWWIRYLNRQKQFYIGQETVLTWCSIIDSMWLVRKPMRRELRHLYKHITQTKISEEAKETLAMQLVERGILIVYSRPKSDHPA</sequence>
<protein>
    <submittedName>
        <fullName evidence="2">Uncharacterized protein</fullName>
    </submittedName>
</protein>
<organism evidence="2 3">
    <name type="scientific">Exiguobacterium oxidotolerans</name>
    <dbReference type="NCBI Taxonomy" id="223958"/>
    <lineage>
        <taxon>Bacteria</taxon>
        <taxon>Bacillati</taxon>
        <taxon>Bacillota</taxon>
        <taxon>Bacilli</taxon>
        <taxon>Bacillales</taxon>
        <taxon>Bacillales Family XII. Incertae Sedis</taxon>
        <taxon>Exiguobacterium</taxon>
    </lineage>
</organism>
<gene>
    <name evidence="2" type="ORF">EXIGUO9Y_210008</name>
</gene>
<evidence type="ECO:0000313" key="3">
    <source>
        <dbReference type="Proteomes" id="UP000439752"/>
    </source>
</evidence>
<evidence type="ECO:0000256" key="1">
    <source>
        <dbReference type="SAM" id="Phobius"/>
    </source>
</evidence>
<name>A0A653I7N8_9BACL</name>
<proteinExistence type="predicted"/>
<reference evidence="2 3" key="1">
    <citation type="submission" date="2019-10" db="EMBL/GenBank/DDBJ databases">
        <authorList>
            <person name="Karimi E."/>
        </authorList>
    </citation>
    <scope>NUCLEOTIDE SEQUENCE [LARGE SCALE GENOMIC DNA]</scope>
    <source>
        <strain evidence="2">Exiguobacterium sp. 9Y</strain>
    </source>
</reference>
<dbReference type="RefSeq" id="WP_159173072.1">
    <property type="nucleotide sequence ID" value="NZ_LR732311.1"/>
</dbReference>
<keyword evidence="1" id="KW-1133">Transmembrane helix</keyword>
<evidence type="ECO:0000313" key="2">
    <source>
        <dbReference type="EMBL" id="VWX35117.1"/>
    </source>
</evidence>
<keyword evidence="1" id="KW-0812">Transmembrane</keyword>
<dbReference type="EMBL" id="CABWKQ010000014">
    <property type="protein sequence ID" value="VWX35117.1"/>
    <property type="molecule type" value="Genomic_DNA"/>
</dbReference>
<feature type="transmembrane region" description="Helical" evidence="1">
    <location>
        <begin position="52"/>
        <end position="70"/>
    </location>
</feature>
<dbReference type="AlphaFoldDB" id="A0A653I7N8"/>
<keyword evidence="1" id="KW-0472">Membrane</keyword>
<accession>A0A653I7N8</accession>
<dbReference type="Proteomes" id="UP000439752">
    <property type="component" value="Unassembled WGS sequence"/>
</dbReference>
<keyword evidence="3" id="KW-1185">Reference proteome</keyword>
<feature type="transmembrane region" description="Helical" evidence="1">
    <location>
        <begin position="20"/>
        <end position="40"/>
    </location>
</feature>